<dbReference type="Proteomes" id="UP000326565">
    <property type="component" value="Unassembled WGS sequence"/>
</dbReference>
<dbReference type="OrthoDB" id="4508874at2759"/>
<keyword evidence="2" id="KW-1185">Reference proteome</keyword>
<evidence type="ECO:0000313" key="1">
    <source>
        <dbReference type="EMBL" id="KAB8067291.1"/>
    </source>
</evidence>
<evidence type="ECO:0000313" key="2">
    <source>
        <dbReference type="Proteomes" id="UP000326565"/>
    </source>
</evidence>
<sequence length="100" mass="11095">MVSGQCYGIYTHVGIDGNEKADELAKAAAVRGPMPEEAKQMIRLGAAAKRVVRARAKESRVLAWRKEKPRPPTKRLVKAPGPQVLRYWKALRKATCSVLI</sequence>
<proteinExistence type="predicted"/>
<dbReference type="EMBL" id="ML732512">
    <property type="protein sequence ID" value="KAB8067291.1"/>
    <property type="molecule type" value="Genomic_DNA"/>
</dbReference>
<gene>
    <name evidence="1" type="ORF">BDV29DRAFT_186421</name>
</gene>
<accession>A0A5N5WG76</accession>
<organism evidence="1 2">
    <name type="scientific">Aspergillus leporis</name>
    <dbReference type="NCBI Taxonomy" id="41062"/>
    <lineage>
        <taxon>Eukaryota</taxon>
        <taxon>Fungi</taxon>
        <taxon>Dikarya</taxon>
        <taxon>Ascomycota</taxon>
        <taxon>Pezizomycotina</taxon>
        <taxon>Eurotiomycetes</taxon>
        <taxon>Eurotiomycetidae</taxon>
        <taxon>Eurotiales</taxon>
        <taxon>Aspergillaceae</taxon>
        <taxon>Aspergillus</taxon>
        <taxon>Aspergillus subgen. Circumdati</taxon>
    </lineage>
</organism>
<protein>
    <recommendedName>
        <fullName evidence="3">RNase H type-1 domain-containing protein</fullName>
    </recommendedName>
</protein>
<reference evidence="1 2" key="1">
    <citation type="submission" date="2019-04" db="EMBL/GenBank/DDBJ databases">
        <title>Friends and foes A comparative genomics study of 23 Aspergillus species from section Flavi.</title>
        <authorList>
            <consortium name="DOE Joint Genome Institute"/>
            <person name="Kjaerbolling I."/>
            <person name="Vesth T."/>
            <person name="Frisvad J.C."/>
            <person name="Nybo J.L."/>
            <person name="Theobald S."/>
            <person name="Kildgaard S."/>
            <person name="Isbrandt T."/>
            <person name="Kuo A."/>
            <person name="Sato A."/>
            <person name="Lyhne E.K."/>
            <person name="Kogle M.E."/>
            <person name="Wiebenga A."/>
            <person name="Kun R.S."/>
            <person name="Lubbers R.J."/>
            <person name="Makela M.R."/>
            <person name="Barry K."/>
            <person name="Chovatia M."/>
            <person name="Clum A."/>
            <person name="Daum C."/>
            <person name="Haridas S."/>
            <person name="He G."/>
            <person name="LaButti K."/>
            <person name="Lipzen A."/>
            <person name="Mondo S."/>
            <person name="Riley R."/>
            <person name="Salamov A."/>
            <person name="Simmons B.A."/>
            <person name="Magnuson J.K."/>
            <person name="Henrissat B."/>
            <person name="Mortensen U.H."/>
            <person name="Larsen T.O."/>
            <person name="Devries R.P."/>
            <person name="Grigoriev I.V."/>
            <person name="Machida M."/>
            <person name="Baker S.E."/>
            <person name="Andersen M.R."/>
        </authorList>
    </citation>
    <scope>NUCLEOTIDE SEQUENCE [LARGE SCALE GENOMIC DNA]</scope>
    <source>
        <strain evidence="1 2">CBS 151.66</strain>
    </source>
</reference>
<name>A0A5N5WG76_9EURO</name>
<dbReference type="AlphaFoldDB" id="A0A5N5WG76"/>
<evidence type="ECO:0008006" key="3">
    <source>
        <dbReference type="Google" id="ProtNLM"/>
    </source>
</evidence>